<dbReference type="Proteomes" id="UP000004994">
    <property type="component" value="Chromosome 1"/>
</dbReference>
<dbReference type="FunFam" id="3.30.730.10:FF:000001">
    <property type="entry name" value="Ethylene-responsive transcription factor 2"/>
    <property type="match status" value="1"/>
</dbReference>
<dbReference type="Gramene" id="Solyc01g090320.3.1">
    <property type="protein sequence ID" value="Solyc01g090320.3.1.1"/>
    <property type="gene ID" value="Solyc01g090320.3"/>
</dbReference>
<dbReference type="InterPro" id="IPR001471">
    <property type="entry name" value="AP2/ERF_dom"/>
</dbReference>
<dbReference type="OMA" id="HESHEKY"/>
<keyword evidence="2" id="KW-0611">Plant defense</keyword>
<keyword evidence="7" id="KW-0539">Nucleus</keyword>
<dbReference type="InParanoid" id="A0A3Q7F3Y1"/>
<dbReference type="GO" id="GO:0005634">
    <property type="term" value="C:nucleus"/>
    <property type="evidence" value="ECO:0007669"/>
    <property type="project" value="UniProtKB-SubCell"/>
</dbReference>
<name>A0A3Q7F3Y1_SOLLC</name>
<keyword evidence="6" id="KW-0804">Transcription</keyword>
<accession>A0A3Q7F3Y1</accession>
<evidence type="ECO:0000313" key="9">
    <source>
        <dbReference type="EnsemblPlants" id="Solyc01g090320.3.1.1"/>
    </source>
</evidence>
<evidence type="ECO:0000256" key="5">
    <source>
        <dbReference type="ARBA" id="ARBA00023159"/>
    </source>
</evidence>
<evidence type="ECO:0000256" key="6">
    <source>
        <dbReference type="ARBA" id="ARBA00023163"/>
    </source>
</evidence>
<evidence type="ECO:0000256" key="2">
    <source>
        <dbReference type="ARBA" id="ARBA00022821"/>
    </source>
</evidence>
<evidence type="ECO:0000256" key="1">
    <source>
        <dbReference type="ARBA" id="ARBA00004123"/>
    </source>
</evidence>
<dbReference type="Gene3D" id="3.30.730.10">
    <property type="entry name" value="AP2/ERF domain"/>
    <property type="match status" value="1"/>
</dbReference>
<dbReference type="PaxDb" id="4081-Solyc01g090320.2.1"/>
<reference evidence="9" key="2">
    <citation type="submission" date="2019-01" db="UniProtKB">
        <authorList>
            <consortium name="EnsemblPlants"/>
        </authorList>
    </citation>
    <scope>IDENTIFICATION</scope>
    <source>
        <strain evidence="9">cv. Heinz 1706</strain>
    </source>
</reference>
<dbReference type="SMART" id="SM00380">
    <property type="entry name" value="AP2"/>
    <property type="match status" value="1"/>
</dbReference>
<dbReference type="InterPro" id="IPR036955">
    <property type="entry name" value="AP2/ERF_dom_sf"/>
</dbReference>
<evidence type="ECO:0000256" key="7">
    <source>
        <dbReference type="ARBA" id="ARBA00023242"/>
    </source>
</evidence>
<organism evidence="9">
    <name type="scientific">Solanum lycopersicum</name>
    <name type="common">Tomato</name>
    <name type="synonym">Lycopersicon esculentum</name>
    <dbReference type="NCBI Taxonomy" id="4081"/>
    <lineage>
        <taxon>Eukaryota</taxon>
        <taxon>Viridiplantae</taxon>
        <taxon>Streptophyta</taxon>
        <taxon>Embryophyta</taxon>
        <taxon>Tracheophyta</taxon>
        <taxon>Spermatophyta</taxon>
        <taxon>Magnoliopsida</taxon>
        <taxon>eudicotyledons</taxon>
        <taxon>Gunneridae</taxon>
        <taxon>Pentapetalae</taxon>
        <taxon>asterids</taxon>
        <taxon>lamiids</taxon>
        <taxon>Solanales</taxon>
        <taxon>Solanaceae</taxon>
        <taxon>Solanoideae</taxon>
        <taxon>Solaneae</taxon>
        <taxon>Solanum</taxon>
        <taxon>Solanum subgen. Lycopersicon</taxon>
    </lineage>
</organism>
<dbReference type="AlphaFoldDB" id="A0A3Q7F3Y1"/>
<dbReference type="EnsemblPlants" id="Solyc01g090320.3.1">
    <property type="protein sequence ID" value="Solyc01g090320.3.1.1"/>
    <property type="gene ID" value="Solyc01g090320.3"/>
</dbReference>
<dbReference type="OrthoDB" id="552345at2759"/>
<dbReference type="GO" id="GO:0003677">
    <property type="term" value="F:DNA binding"/>
    <property type="evidence" value="ECO:0007669"/>
    <property type="project" value="UniProtKB-KW"/>
</dbReference>
<dbReference type="SUPFAM" id="SSF54171">
    <property type="entry name" value="DNA-binding domain"/>
    <property type="match status" value="1"/>
</dbReference>
<keyword evidence="4" id="KW-0238">DNA-binding</keyword>
<dbReference type="PRINTS" id="PR00367">
    <property type="entry name" value="ETHRSPELEMNT"/>
</dbReference>
<dbReference type="InterPro" id="IPR016177">
    <property type="entry name" value="DNA-bd_dom_sf"/>
</dbReference>
<keyword evidence="3" id="KW-0805">Transcription regulation</keyword>
<comment type="subcellular location">
    <subcellularLocation>
        <location evidence="1">Nucleus</location>
    </subcellularLocation>
</comment>
<dbReference type="Pfam" id="PF00847">
    <property type="entry name" value="AP2"/>
    <property type="match status" value="1"/>
</dbReference>
<dbReference type="CDD" id="cd00018">
    <property type="entry name" value="AP2"/>
    <property type="match status" value="1"/>
</dbReference>
<dbReference type="STRING" id="4081.A0A3Q7F3Y1"/>
<evidence type="ECO:0000256" key="4">
    <source>
        <dbReference type="ARBA" id="ARBA00023125"/>
    </source>
</evidence>
<feature type="domain" description="AP2/ERF" evidence="8">
    <location>
        <begin position="88"/>
        <end position="146"/>
    </location>
</feature>
<dbReference type="PANTHER" id="PTHR31190:SF129">
    <property type="entry name" value="ETHYLENE RESPONSE FACTOR 189"/>
    <property type="match status" value="1"/>
</dbReference>
<sequence length="215" mass="24792">MNINMKFSLSDFDFLESVKQHLLNDFDFFKYFSPMNLNNVELPNSAISSLGSSLSIESHEKFEYEEEIIKGPNMVVARQKNTPEDWRRYIGVRRRQWGTFTAEIRDPNKKGARLWLGTYETPEDAALAYDQAAFKIRGSRARVNFPHLIGSNMPKPARLKVRHHTSSLKPSSFSSTSLKNGIRKKKIDLINSIAKTKAKVKLNFFCQTLEKYLPQ</sequence>
<protein>
    <recommendedName>
        <fullName evidence="8">AP2/ERF domain-containing protein</fullName>
    </recommendedName>
</protein>
<evidence type="ECO:0000313" key="10">
    <source>
        <dbReference type="Proteomes" id="UP000004994"/>
    </source>
</evidence>
<dbReference type="InterPro" id="IPR044808">
    <property type="entry name" value="ERF_plant"/>
</dbReference>
<dbReference type="GeneID" id="104645451"/>
<dbReference type="GO" id="GO:0006952">
    <property type="term" value="P:defense response"/>
    <property type="evidence" value="ECO:0007669"/>
    <property type="project" value="UniProtKB-KW"/>
</dbReference>
<dbReference type="GO" id="GO:0009873">
    <property type="term" value="P:ethylene-activated signaling pathway"/>
    <property type="evidence" value="ECO:0007669"/>
    <property type="project" value="InterPro"/>
</dbReference>
<keyword evidence="10" id="KW-1185">Reference proteome</keyword>
<dbReference type="GO" id="GO:0003700">
    <property type="term" value="F:DNA-binding transcription factor activity"/>
    <property type="evidence" value="ECO:0007669"/>
    <property type="project" value="InterPro"/>
</dbReference>
<evidence type="ECO:0000256" key="3">
    <source>
        <dbReference type="ARBA" id="ARBA00023015"/>
    </source>
</evidence>
<gene>
    <name evidence="9" type="primary">JRE3</name>
</gene>
<proteinExistence type="predicted"/>
<evidence type="ECO:0000259" key="8">
    <source>
        <dbReference type="PROSITE" id="PS51032"/>
    </source>
</evidence>
<dbReference type="PANTHER" id="PTHR31190">
    <property type="entry name" value="DNA-BINDING DOMAIN"/>
    <property type="match status" value="1"/>
</dbReference>
<reference evidence="9" key="1">
    <citation type="journal article" date="2012" name="Nature">
        <title>The tomato genome sequence provides insights into fleshy fruit evolution.</title>
        <authorList>
            <consortium name="Tomato Genome Consortium"/>
        </authorList>
    </citation>
    <scope>NUCLEOTIDE SEQUENCE [LARGE SCALE GENOMIC DNA]</scope>
    <source>
        <strain evidence="9">cv. Heinz 1706</strain>
    </source>
</reference>
<dbReference type="PROSITE" id="PS51032">
    <property type="entry name" value="AP2_ERF"/>
    <property type="match status" value="1"/>
</dbReference>
<dbReference type="KEGG" id="sly:104645451"/>
<dbReference type="RefSeq" id="XP_019071299.2">
    <property type="nucleotide sequence ID" value="XM_019215754.3"/>
</dbReference>
<keyword evidence="5" id="KW-0010">Activator</keyword>